<accession>A0A7S9LV47</accession>
<evidence type="ECO:0000259" key="5">
    <source>
        <dbReference type="Pfam" id="PF13675"/>
    </source>
</evidence>
<evidence type="ECO:0000313" key="7">
    <source>
        <dbReference type="Proteomes" id="UP000594800"/>
    </source>
</evidence>
<evidence type="ECO:0000256" key="3">
    <source>
        <dbReference type="ARBA" id="ARBA00022989"/>
    </source>
</evidence>
<comment type="subcellular location">
    <subcellularLocation>
        <location evidence="1">Membrane</location>
        <topology evidence="1">Multi-pass membrane protein</topology>
    </subcellularLocation>
</comment>
<keyword evidence="7" id="KW-1185">Reference proteome</keyword>
<protein>
    <submittedName>
        <fullName evidence="6">Type IV pili methyl-accepting chemotaxis transducer N-terminal domain-containing protein</fullName>
    </submittedName>
</protein>
<evidence type="ECO:0000256" key="4">
    <source>
        <dbReference type="ARBA" id="ARBA00023136"/>
    </source>
</evidence>
<keyword evidence="4" id="KW-0472">Membrane</keyword>
<dbReference type="AlphaFoldDB" id="A0A7S9LV47"/>
<evidence type="ECO:0000313" key="6">
    <source>
        <dbReference type="EMBL" id="QPH55824.1"/>
    </source>
</evidence>
<reference evidence="6 7" key="1">
    <citation type="submission" date="2020-11" db="EMBL/GenBank/DDBJ databases">
        <title>Description of Pontivivens ytuae sp. nov. isolated from deep sea sediment of Mariana Trench.</title>
        <authorList>
            <person name="Wang Z."/>
            <person name="Sun Q.-L."/>
            <person name="Xu X.-D."/>
            <person name="Tang Y.-Z."/>
            <person name="Zhang J."/>
        </authorList>
    </citation>
    <scope>NUCLEOTIDE SEQUENCE [LARGE SCALE GENOMIC DNA]</scope>
    <source>
        <strain evidence="6 7">MT2928</strain>
    </source>
</reference>
<evidence type="ECO:0000256" key="2">
    <source>
        <dbReference type="ARBA" id="ARBA00022692"/>
    </source>
</evidence>
<dbReference type="Pfam" id="PF13675">
    <property type="entry name" value="PilJ"/>
    <property type="match status" value="2"/>
</dbReference>
<proteinExistence type="predicted"/>
<feature type="domain" description="NarX-like N-terminal" evidence="5">
    <location>
        <begin position="164"/>
        <end position="246"/>
    </location>
</feature>
<evidence type="ECO:0000256" key="1">
    <source>
        <dbReference type="ARBA" id="ARBA00004141"/>
    </source>
</evidence>
<dbReference type="Proteomes" id="UP000594800">
    <property type="component" value="Chromosome"/>
</dbReference>
<dbReference type="KEGG" id="poz:I0K15_08925"/>
<dbReference type="GO" id="GO:0016020">
    <property type="term" value="C:membrane"/>
    <property type="evidence" value="ECO:0007669"/>
    <property type="project" value="UniProtKB-SubCell"/>
</dbReference>
<keyword evidence="2" id="KW-0812">Transmembrane</keyword>
<sequence length="294" mass="32166">MVAFTSISPAQTLSREDQGLLRIDLAGSQRMLSQRALRGACYTAAGLGDPAMSMRLNADIAEFKRRTSLILDGDDGIGLDPERSPIIRSDYEDRVLVPWQTFETSAVYIAARGYAEGTELHDMAERGQSILDDLDMTVSHYEEKYARGNTLGPEESRTLNVYAAQRMLSQRVANQHCLVALEVNSDAARQRLAGSFERFDTALRDMENGNVDERMLPPSRAVEPVLACMRRDVEAIRPAIMSAVSGARPTQPELALLRDASSRLLVQAQGAVTLLQNELTGLAESDTVPPCGAP</sequence>
<dbReference type="InterPro" id="IPR029095">
    <property type="entry name" value="NarX-like_N"/>
</dbReference>
<gene>
    <name evidence="6" type="ORF">I0K15_08925</name>
</gene>
<keyword evidence="3" id="KW-1133">Transmembrane helix</keyword>
<name>A0A7S9LV47_9RHOB</name>
<organism evidence="6 7">
    <name type="scientific">Pontivivens ytuae</name>
    <dbReference type="NCBI Taxonomy" id="2789856"/>
    <lineage>
        <taxon>Bacteria</taxon>
        <taxon>Pseudomonadati</taxon>
        <taxon>Pseudomonadota</taxon>
        <taxon>Alphaproteobacteria</taxon>
        <taxon>Rhodobacterales</taxon>
        <taxon>Paracoccaceae</taxon>
        <taxon>Pontivivens</taxon>
    </lineage>
</organism>
<feature type="domain" description="NarX-like N-terminal" evidence="5">
    <location>
        <begin position="23"/>
        <end position="110"/>
    </location>
</feature>
<dbReference type="EMBL" id="CP064942">
    <property type="protein sequence ID" value="QPH55824.1"/>
    <property type="molecule type" value="Genomic_DNA"/>
</dbReference>